<organism evidence="1 2">
    <name type="scientific">Pseudonocardia hispaniensis</name>
    <dbReference type="NCBI Taxonomy" id="904933"/>
    <lineage>
        <taxon>Bacteria</taxon>
        <taxon>Bacillati</taxon>
        <taxon>Actinomycetota</taxon>
        <taxon>Actinomycetes</taxon>
        <taxon>Pseudonocardiales</taxon>
        <taxon>Pseudonocardiaceae</taxon>
        <taxon>Pseudonocardia</taxon>
    </lineage>
</organism>
<name>A0ABW1IZD0_9PSEU</name>
<comment type="caution">
    <text evidence="1">The sequence shown here is derived from an EMBL/GenBank/DDBJ whole genome shotgun (WGS) entry which is preliminary data.</text>
</comment>
<protein>
    <submittedName>
        <fullName evidence="1">Uncharacterized protein</fullName>
    </submittedName>
</protein>
<dbReference type="EMBL" id="JBHSQW010000014">
    <property type="protein sequence ID" value="MFC5993869.1"/>
    <property type="molecule type" value="Genomic_DNA"/>
</dbReference>
<dbReference type="RefSeq" id="WP_379583903.1">
    <property type="nucleotide sequence ID" value="NZ_JBHSQW010000014.1"/>
</dbReference>
<reference evidence="2" key="1">
    <citation type="journal article" date="2019" name="Int. J. Syst. Evol. Microbiol.">
        <title>The Global Catalogue of Microorganisms (GCM) 10K type strain sequencing project: providing services to taxonomists for standard genome sequencing and annotation.</title>
        <authorList>
            <consortium name="The Broad Institute Genomics Platform"/>
            <consortium name="The Broad Institute Genome Sequencing Center for Infectious Disease"/>
            <person name="Wu L."/>
            <person name="Ma J."/>
        </authorList>
    </citation>
    <scope>NUCLEOTIDE SEQUENCE [LARGE SCALE GENOMIC DNA]</scope>
    <source>
        <strain evidence="2">CCM 8391</strain>
    </source>
</reference>
<keyword evidence="2" id="KW-1185">Reference proteome</keyword>
<gene>
    <name evidence="1" type="ORF">ACFQE5_06545</name>
</gene>
<dbReference type="Proteomes" id="UP001596302">
    <property type="component" value="Unassembled WGS sequence"/>
</dbReference>
<evidence type="ECO:0000313" key="1">
    <source>
        <dbReference type="EMBL" id="MFC5993869.1"/>
    </source>
</evidence>
<sequence>MTSVPPTRRLLTEAVGTAPLGTIVIGSGIAAARLSRGAVGLVVALHPTRATALDTTSAAVARRLSPTVSEE</sequence>
<accession>A0ABW1IZD0</accession>
<evidence type="ECO:0000313" key="2">
    <source>
        <dbReference type="Proteomes" id="UP001596302"/>
    </source>
</evidence>
<proteinExistence type="predicted"/>